<gene>
    <name evidence="8" type="ORF">SCAR479_02776</name>
</gene>
<dbReference type="PROSITE" id="PS50850">
    <property type="entry name" value="MFS"/>
    <property type="match status" value="1"/>
</dbReference>
<dbReference type="Gene3D" id="1.20.1720.10">
    <property type="entry name" value="Multidrug resistance protein D"/>
    <property type="match status" value="1"/>
</dbReference>
<dbReference type="Pfam" id="PF07690">
    <property type="entry name" value="MFS_1"/>
    <property type="match status" value="1"/>
</dbReference>
<keyword evidence="4 6" id="KW-0472">Membrane</keyword>
<evidence type="ECO:0000256" key="2">
    <source>
        <dbReference type="ARBA" id="ARBA00022692"/>
    </source>
</evidence>
<keyword evidence="3 6" id="KW-1133">Transmembrane helix</keyword>
<dbReference type="Gene3D" id="1.20.1250.20">
    <property type="entry name" value="MFS general substrate transporter like domains"/>
    <property type="match status" value="1"/>
</dbReference>
<feature type="compositionally biased region" description="Low complexity" evidence="5">
    <location>
        <begin position="555"/>
        <end position="573"/>
    </location>
</feature>
<dbReference type="InterPro" id="IPR036259">
    <property type="entry name" value="MFS_trans_sf"/>
</dbReference>
<dbReference type="SUPFAM" id="SSF103473">
    <property type="entry name" value="MFS general substrate transporter"/>
    <property type="match status" value="1"/>
</dbReference>
<reference evidence="8 9" key="1">
    <citation type="submission" date="2024-02" db="EMBL/GenBank/DDBJ databases">
        <title>First draft genome assembly of two strains of Seiridium cardinale.</title>
        <authorList>
            <person name="Emiliani G."/>
            <person name="Scali E."/>
        </authorList>
    </citation>
    <scope>NUCLEOTIDE SEQUENCE [LARGE SCALE GENOMIC DNA]</scope>
    <source>
        <strain evidence="8 9">BM-138-000479</strain>
    </source>
</reference>
<feature type="transmembrane region" description="Helical" evidence="6">
    <location>
        <begin position="136"/>
        <end position="155"/>
    </location>
</feature>
<protein>
    <submittedName>
        <fullName evidence="8">Major facilitator superfamily domain-containing protein</fullName>
    </submittedName>
</protein>
<feature type="transmembrane region" description="Helical" evidence="6">
    <location>
        <begin position="73"/>
        <end position="95"/>
    </location>
</feature>
<dbReference type="EMBL" id="JARVKM010000007">
    <property type="protein sequence ID" value="KAK9780139.1"/>
    <property type="molecule type" value="Genomic_DNA"/>
</dbReference>
<feature type="transmembrane region" description="Helical" evidence="6">
    <location>
        <begin position="331"/>
        <end position="352"/>
    </location>
</feature>
<keyword evidence="9" id="KW-1185">Reference proteome</keyword>
<feature type="transmembrane region" description="Helical" evidence="6">
    <location>
        <begin position="234"/>
        <end position="252"/>
    </location>
</feature>
<evidence type="ECO:0000256" key="4">
    <source>
        <dbReference type="ARBA" id="ARBA00023136"/>
    </source>
</evidence>
<feature type="transmembrane region" description="Helical" evidence="6">
    <location>
        <begin position="36"/>
        <end position="61"/>
    </location>
</feature>
<feature type="transmembrane region" description="Helical" evidence="6">
    <location>
        <begin position="258"/>
        <end position="278"/>
    </location>
</feature>
<proteinExistence type="predicted"/>
<evidence type="ECO:0000313" key="9">
    <source>
        <dbReference type="Proteomes" id="UP001465668"/>
    </source>
</evidence>
<feature type="transmembrane region" description="Helical" evidence="6">
    <location>
        <begin position="162"/>
        <end position="180"/>
    </location>
</feature>
<name>A0ABR2Y237_9PEZI</name>
<evidence type="ECO:0000256" key="5">
    <source>
        <dbReference type="SAM" id="MobiDB-lite"/>
    </source>
</evidence>
<evidence type="ECO:0000259" key="7">
    <source>
        <dbReference type="PROSITE" id="PS50850"/>
    </source>
</evidence>
<evidence type="ECO:0000313" key="8">
    <source>
        <dbReference type="EMBL" id="KAK9780139.1"/>
    </source>
</evidence>
<dbReference type="InterPro" id="IPR020846">
    <property type="entry name" value="MFS_dom"/>
</dbReference>
<feature type="region of interest" description="Disordered" evidence="5">
    <location>
        <begin position="555"/>
        <end position="577"/>
    </location>
</feature>
<feature type="transmembrane region" description="Helical" evidence="6">
    <location>
        <begin position="391"/>
        <end position="409"/>
    </location>
</feature>
<evidence type="ECO:0000256" key="6">
    <source>
        <dbReference type="SAM" id="Phobius"/>
    </source>
</evidence>
<dbReference type="PANTHER" id="PTHR23501">
    <property type="entry name" value="MAJOR FACILITATOR SUPERFAMILY"/>
    <property type="match status" value="1"/>
</dbReference>
<dbReference type="InterPro" id="IPR011701">
    <property type="entry name" value="MFS"/>
</dbReference>
<organism evidence="8 9">
    <name type="scientific">Seiridium cardinale</name>
    <dbReference type="NCBI Taxonomy" id="138064"/>
    <lineage>
        <taxon>Eukaryota</taxon>
        <taxon>Fungi</taxon>
        <taxon>Dikarya</taxon>
        <taxon>Ascomycota</taxon>
        <taxon>Pezizomycotina</taxon>
        <taxon>Sordariomycetes</taxon>
        <taxon>Xylariomycetidae</taxon>
        <taxon>Amphisphaeriales</taxon>
        <taxon>Sporocadaceae</taxon>
        <taxon>Seiridium</taxon>
    </lineage>
</organism>
<feature type="transmembrane region" description="Helical" evidence="6">
    <location>
        <begin position="192"/>
        <end position="214"/>
    </location>
</feature>
<accession>A0ABR2Y237</accession>
<comment type="caution">
    <text evidence="8">The sequence shown here is derived from an EMBL/GenBank/DDBJ whole genome shotgun (WGS) entry which is preliminary data.</text>
</comment>
<evidence type="ECO:0000256" key="1">
    <source>
        <dbReference type="ARBA" id="ARBA00004141"/>
    </source>
</evidence>
<dbReference type="Proteomes" id="UP001465668">
    <property type="component" value="Unassembled WGS sequence"/>
</dbReference>
<sequence length="712" mass="77334">MAVHFKEQVYNIAPLSDVEDVPVEEPQEWKPSGHELLIIITLGVVSLLVALDASIIVTSLGAMATDLKADTTAGFWIGTSYLLVNAVTMPVIASVSEIFGRPACLEFALFCFTVGTIFCCTATSVPLMLVGRCIQGIGGGGVHVLSGVIMTDLVPLRYRPKWYGAVLGAWALGTCIGPLIGGAIVEHTTWRWVFYLMFPICAYGLVVVPLLLTIKPREESLGEKLLRVDWFGNFLFMGSATSFLIAICWGGTEQPWNSAATIAPLVLGLIGLGATSVWEVKFAREPIFKRELFHNTSSTVTYICGGAQGFLMWGSFYYFPFYFLSVMQTSTITAGVNLLPAALITVPGSIITGRLVTRYNNYRYFVWVGWAVATLNTILAVVWKFVNVTTAVWAVTFIIFGLGQGMILNSQQFATQAMCRPGDEGHAASMYLFLRQFGAAIGVGVGGSVFQNVMAIKLDWEGLDTQVANEAESYVVILHSVPDGDPTKEQILDAYRYGFGGVFDVYLGVAAAALILSLLFIKHYSLDRAIGSEHVLGESRTSKLLVGDSRVSSGVSSRITSSTPSRWSSSTQVNRDPATEAEMTPLDQTNYHRDVSLHTLQGIQGRPSTSDAAQRVEDVTATREQSLSRNFSSGSVYSAVDNGYNPGRYPAYSSSQRPGVVTQDLNGYYASQVGYIPQAYHPSGPTHSASPYGAEATAYDPYQVETSQHRAW</sequence>
<feature type="domain" description="Major facilitator superfamily (MFS) profile" evidence="7">
    <location>
        <begin position="38"/>
        <end position="525"/>
    </location>
</feature>
<dbReference type="PANTHER" id="PTHR23501:SF94">
    <property type="entry name" value="MAJOR FACILITATOR SUPERFAMILY (MFS) PROFILE DOMAIN-CONTAINING PROTEIN"/>
    <property type="match status" value="1"/>
</dbReference>
<comment type="subcellular location">
    <subcellularLocation>
        <location evidence="1">Membrane</location>
        <topology evidence="1">Multi-pass membrane protein</topology>
    </subcellularLocation>
</comment>
<evidence type="ECO:0000256" key="3">
    <source>
        <dbReference type="ARBA" id="ARBA00022989"/>
    </source>
</evidence>
<feature type="transmembrane region" description="Helical" evidence="6">
    <location>
        <begin position="497"/>
        <end position="521"/>
    </location>
</feature>
<feature type="transmembrane region" description="Helical" evidence="6">
    <location>
        <begin position="107"/>
        <end position="130"/>
    </location>
</feature>
<feature type="transmembrane region" description="Helical" evidence="6">
    <location>
        <begin position="299"/>
        <end position="319"/>
    </location>
</feature>
<keyword evidence="2 6" id="KW-0812">Transmembrane</keyword>
<feature type="transmembrane region" description="Helical" evidence="6">
    <location>
        <begin position="430"/>
        <end position="450"/>
    </location>
</feature>
<feature type="transmembrane region" description="Helical" evidence="6">
    <location>
        <begin position="364"/>
        <end position="385"/>
    </location>
</feature>